<accession>S0APT0</accession>
<proteinExistence type="predicted"/>
<keyword evidence="1" id="KW-0472">Membrane</keyword>
<dbReference type="EMBL" id="CP004145">
    <property type="protein sequence ID" value="AGO60757.1"/>
    <property type="molecule type" value="Genomic_DNA"/>
</dbReference>
<sequence>MSIIFQDFDSRYFIEIILIIGICATVYFSYIQSISISPHLNFGYPEIGVLFFFKQYLYYASYPLFTIFYIVTIVISSYEVFLFSSSIVRNKFLVMYSMGFRKNSIILSYFILFVIYPLLILSISYFVISYVDFFSIEYYIIWHLVLFTFISLMFFISIGMVLSAITKNLLIPGAFIIIFFYFLVPLVYIRPQNTILYHVVDPVYGYLNYGFNHITFIGVIIEVLLSLMFIFLTMLIARYRDMKVVR</sequence>
<dbReference type="HOGENOM" id="CLU_1127048_0_0_2"/>
<keyword evidence="3" id="KW-1185">Reference proteome</keyword>
<evidence type="ECO:0000256" key="1">
    <source>
        <dbReference type="SAM" id="Phobius"/>
    </source>
</evidence>
<dbReference type="Proteomes" id="UP000014660">
    <property type="component" value="Chromosome"/>
</dbReference>
<evidence type="ECO:0000313" key="2">
    <source>
        <dbReference type="EMBL" id="AGO60757.1"/>
    </source>
</evidence>
<feature type="transmembrane region" description="Helical" evidence="1">
    <location>
        <begin position="104"/>
        <end position="128"/>
    </location>
</feature>
<dbReference type="PATRIC" id="fig|333146.12.peg.789"/>
<protein>
    <submittedName>
        <fullName evidence="2">Uncharacterized protein</fullName>
    </submittedName>
</protein>
<gene>
    <name evidence="2" type="ORF">FACI_IFERC00001G0777</name>
</gene>
<keyword evidence="1" id="KW-1133">Transmembrane helix</keyword>
<feature type="transmembrane region" description="Helical" evidence="1">
    <location>
        <begin position="12"/>
        <end position="36"/>
    </location>
</feature>
<name>S0APT0_FERAC</name>
<feature type="transmembrane region" description="Helical" evidence="1">
    <location>
        <begin position="140"/>
        <end position="162"/>
    </location>
</feature>
<dbReference type="KEGG" id="fac:FACI_IFERC01G0777"/>
<feature type="transmembrane region" description="Helical" evidence="1">
    <location>
        <begin position="169"/>
        <end position="189"/>
    </location>
</feature>
<keyword evidence="1" id="KW-0812">Transmembrane</keyword>
<feature type="transmembrane region" description="Helical" evidence="1">
    <location>
        <begin position="209"/>
        <end position="237"/>
    </location>
</feature>
<feature type="transmembrane region" description="Helical" evidence="1">
    <location>
        <begin position="56"/>
        <end position="83"/>
    </location>
</feature>
<evidence type="ECO:0000313" key="3">
    <source>
        <dbReference type="Proteomes" id="UP000014660"/>
    </source>
</evidence>
<dbReference type="AlphaFoldDB" id="S0APT0"/>
<organism evidence="2 3">
    <name type="scientific">Ferroplasma acidarmanus Fer1</name>
    <dbReference type="NCBI Taxonomy" id="333146"/>
    <lineage>
        <taxon>Archaea</taxon>
        <taxon>Methanobacteriati</taxon>
        <taxon>Thermoplasmatota</taxon>
        <taxon>Thermoplasmata</taxon>
        <taxon>Thermoplasmatales</taxon>
        <taxon>Ferroplasmaceae</taxon>
        <taxon>Ferroplasma</taxon>
    </lineage>
</organism>
<reference evidence="2 3" key="1">
    <citation type="journal article" date="2007" name="Proc. Natl. Acad. Sci. U.S.A.">
        <title>Genome dynamics in a natural archaeal population.</title>
        <authorList>
            <person name="Allen E.E."/>
            <person name="Tyson G.W."/>
            <person name="Whitaker R.J."/>
            <person name="Detter J.C."/>
            <person name="Richardson P.M."/>
            <person name="Banfield J.F."/>
        </authorList>
    </citation>
    <scope>NUCLEOTIDE SEQUENCE [LARGE SCALE GENOMIC DNA]</scope>
    <source>
        <strain evidence="3">fer1</strain>
    </source>
</reference>